<dbReference type="EMBL" id="FN649750">
    <property type="protein sequence ID" value="CBN74338.1"/>
    <property type="molecule type" value="Genomic_DNA"/>
</dbReference>
<name>D8LHB9_ECTSI</name>
<dbReference type="Proteomes" id="UP000002630">
    <property type="component" value="Linkage Group LG25"/>
</dbReference>
<proteinExistence type="predicted"/>
<sequence>MGVRTESSAQRQASETKAPDAPTRHAGSRPS</sequence>
<accession>D8LHB9</accession>
<feature type="compositionally biased region" description="Polar residues" evidence="1">
    <location>
        <begin position="1"/>
        <end position="15"/>
    </location>
</feature>
<dbReference type="EMBL" id="FN648364">
    <property type="protein sequence ID" value="CBN74338.1"/>
    <property type="molecule type" value="Genomic_DNA"/>
</dbReference>
<dbReference type="InParanoid" id="D8LHB9"/>
<evidence type="ECO:0000256" key="1">
    <source>
        <dbReference type="SAM" id="MobiDB-lite"/>
    </source>
</evidence>
<feature type="region of interest" description="Disordered" evidence="1">
    <location>
        <begin position="1"/>
        <end position="31"/>
    </location>
</feature>
<evidence type="ECO:0000313" key="3">
    <source>
        <dbReference type="Proteomes" id="UP000002630"/>
    </source>
</evidence>
<keyword evidence="3" id="KW-1185">Reference proteome</keyword>
<gene>
    <name evidence="2" type="ORF">Esi_0019_0173</name>
</gene>
<reference evidence="2 3" key="1">
    <citation type="journal article" date="2010" name="Nature">
        <title>The Ectocarpus genome and the independent evolution of multicellularity in brown algae.</title>
        <authorList>
            <person name="Cock J.M."/>
            <person name="Sterck L."/>
            <person name="Rouze P."/>
            <person name="Scornet D."/>
            <person name="Allen A.E."/>
            <person name="Amoutzias G."/>
            <person name="Anthouard V."/>
            <person name="Artiguenave F."/>
            <person name="Aury J.M."/>
            <person name="Badger J.H."/>
            <person name="Beszteri B."/>
            <person name="Billiau K."/>
            <person name="Bonnet E."/>
            <person name="Bothwell J.H."/>
            <person name="Bowler C."/>
            <person name="Boyen C."/>
            <person name="Brownlee C."/>
            <person name="Carrano C.J."/>
            <person name="Charrier B."/>
            <person name="Cho G.Y."/>
            <person name="Coelho S.M."/>
            <person name="Collen J."/>
            <person name="Corre E."/>
            <person name="Da Silva C."/>
            <person name="Delage L."/>
            <person name="Delaroque N."/>
            <person name="Dittami S.M."/>
            <person name="Doulbeau S."/>
            <person name="Elias M."/>
            <person name="Farnham G."/>
            <person name="Gachon C.M."/>
            <person name="Gschloessl B."/>
            <person name="Heesch S."/>
            <person name="Jabbari K."/>
            <person name="Jubin C."/>
            <person name="Kawai H."/>
            <person name="Kimura K."/>
            <person name="Kloareg B."/>
            <person name="Kupper F.C."/>
            <person name="Lang D."/>
            <person name="Le Bail A."/>
            <person name="Leblanc C."/>
            <person name="Lerouge P."/>
            <person name="Lohr M."/>
            <person name="Lopez P.J."/>
            <person name="Martens C."/>
            <person name="Maumus F."/>
            <person name="Michel G."/>
            <person name="Miranda-Saavedra D."/>
            <person name="Morales J."/>
            <person name="Moreau H."/>
            <person name="Motomura T."/>
            <person name="Nagasato C."/>
            <person name="Napoli C.A."/>
            <person name="Nelson D.R."/>
            <person name="Nyvall-Collen P."/>
            <person name="Peters A.F."/>
            <person name="Pommier C."/>
            <person name="Potin P."/>
            <person name="Poulain J."/>
            <person name="Quesneville H."/>
            <person name="Read B."/>
            <person name="Rensing S.A."/>
            <person name="Ritter A."/>
            <person name="Rousvoal S."/>
            <person name="Samanta M."/>
            <person name="Samson G."/>
            <person name="Schroeder D.C."/>
            <person name="Segurens B."/>
            <person name="Strittmatter M."/>
            <person name="Tonon T."/>
            <person name="Tregear J.W."/>
            <person name="Valentin K."/>
            <person name="von Dassow P."/>
            <person name="Yamagishi T."/>
            <person name="Van de Peer Y."/>
            <person name="Wincker P."/>
        </authorList>
    </citation>
    <scope>NUCLEOTIDE SEQUENCE [LARGE SCALE GENOMIC DNA]</scope>
    <source>
        <strain evidence="3">Ec32 / CCAP1310/4</strain>
    </source>
</reference>
<organism evidence="2 3">
    <name type="scientific">Ectocarpus siliculosus</name>
    <name type="common">Brown alga</name>
    <name type="synonym">Conferva siliculosa</name>
    <dbReference type="NCBI Taxonomy" id="2880"/>
    <lineage>
        <taxon>Eukaryota</taxon>
        <taxon>Sar</taxon>
        <taxon>Stramenopiles</taxon>
        <taxon>Ochrophyta</taxon>
        <taxon>PX clade</taxon>
        <taxon>Phaeophyceae</taxon>
        <taxon>Ectocarpales</taxon>
        <taxon>Ectocarpaceae</taxon>
        <taxon>Ectocarpus</taxon>
    </lineage>
</organism>
<evidence type="ECO:0000313" key="2">
    <source>
        <dbReference type="EMBL" id="CBN74338.1"/>
    </source>
</evidence>
<protein>
    <submittedName>
        <fullName evidence="2">Uncharacterized protein</fullName>
    </submittedName>
</protein>
<dbReference type="AlphaFoldDB" id="D8LHB9"/>